<keyword evidence="1" id="KW-0378">Hydrolase</keyword>
<evidence type="ECO:0000256" key="1">
    <source>
        <dbReference type="ARBA" id="ARBA00022801"/>
    </source>
</evidence>
<evidence type="ECO:0000256" key="3">
    <source>
        <dbReference type="SAM" id="MobiDB-lite"/>
    </source>
</evidence>
<dbReference type="InterPro" id="IPR050695">
    <property type="entry name" value="N-acetylmuramoyl_amidase_3"/>
</dbReference>
<evidence type="ECO:0000313" key="6">
    <source>
        <dbReference type="EMBL" id="MEN0641993.1"/>
    </source>
</evidence>
<feature type="domain" description="SH3b" evidence="5">
    <location>
        <begin position="25"/>
        <end position="88"/>
    </location>
</feature>
<dbReference type="Pfam" id="PF01520">
    <property type="entry name" value="Amidase_3"/>
    <property type="match status" value="1"/>
</dbReference>
<dbReference type="PANTHER" id="PTHR30404">
    <property type="entry name" value="N-ACETYLMURAMOYL-L-ALANINE AMIDASE"/>
    <property type="match status" value="1"/>
</dbReference>
<feature type="signal peptide" evidence="4">
    <location>
        <begin position="1"/>
        <end position="24"/>
    </location>
</feature>
<dbReference type="Gene3D" id="2.30.30.40">
    <property type="entry name" value="SH3 Domains"/>
    <property type="match status" value="1"/>
</dbReference>
<protein>
    <submittedName>
        <fullName evidence="6">N-acetylmuramoyl-L-alanine amidase</fullName>
    </submittedName>
</protein>
<evidence type="ECO:0000313" key="7">
    <source>
        <dbReference type="Proteomes" id="UP001418796"/>
    </source>
</evidence>
<dbReference type="SUPFAM" id="SSF53187">
    <property type="entry name" value="Zn-dependent exopeptidases"/>
    <property type="match status" value="1"/>
</dbReference>
<evidence type="ECO:0000256" key="4">
    <source>
        <dbReference type="SAM" id="SignalP"/>
    </source>
</evidence>
<proteinExistence type="predicted"/>
<dbReference type="PANTHER" id="PTHR30404:SF0">
    <property type="entry name" value="N-ACETYLMURAMOYL-L-ALANINE AMIDASE AMIC"/>
    <property type="match status" value="1"/>
</dbReference>
<dbReference type="RefSeq" id="WP_343129155.1">
    <property type="nucleotide sequence ID" value="NZ_JBCITK010000001.1"/>
</dbReference>
<gene>
    <name evidence="6" type="ORF">MKY91_02305</name>
</gene>
<dbReference type="Proteomes" id="UP001418796">
    <property type="component" value="Unassembled WGS sequence"/>
</dbReference>
<dbReference type="InterPro" id="IPR003646">
    <property type="entry name" value="SH3-like_bac-type"/>
</dbReference>
<dbReference type="InterPro" id="IPR002508">
    <property type="entry name" value="MurNAc-LAA_cat"/>
</dbReference>
<dbReference type="SMART" id="SM00646">
    <property type="entry name" value="Ami_3"/>
    <property type="match status" value="1"/>
</dbReference>
<dbReference type="Pfam" id="PF08239">
    <property type="entry name" value="SH3_3"/>
    <property type="match status" value="1"/>
</dbReference>
<accession>A0ABU9VDM3</accession>
<dbReference type="EMBL" id="JBCITK010000001">
    <property type="protein sequence ID" value="MEN0641993.1"/>
    <property type="molecule type" value="Genomic_DNA"/>
</dbReference>
<feature type="region of interest" description="Disordered" evidence="3">
    <location>
        <begin position="89"/>
        <end position="111"/>
    </location>
</feature>
<feature type="chain" id="PRO_5047339332" evidence="4">
    <location>
        <begin position="25"/>
        <end position="289"/>
    </location>
</feature>
<dbReference type="CDD" id="cd02696">
    <property type="entry name" value="MurNAc-LAA"/>
    <property type="match status" value="1"/>
</dbReference>
<keyword evidence="4" id="KW-0732">Signal</keyword>
<dbReference type="SMART" id="SM00287">
    <property type="entry name" value="SH3b"/>
    <property type="match status" value="1"/>
</dbReference>
<sequence>MRKVLIVIFMSVLFMAAWGGSALAAEMGEVDTQVSLNVRSEPSEAGTIIGSLSPGERVEYIDVGNGWGQITYQGKLGFVSTAYLMKMERTPEPQVTPSEEPEPEPESKSAAESFHVQRIVIDAGHGGKDPGAIGNDLYEKVVALSVASKVRDLLIAEDYEVLMSRDSDVFVTLEDRVQKSNKWAADLFVSIHANGYSDPTANGVETFYYQGSTRGKQVASSIQQELAQSTGNKNRGVFSADFYVLKYTSMPSVLVETGFVSNEKDAGLLKTDDYQNKAARAIVEGIKAS</sequence>
<keyword evidence="7" id="KW-1185">Reference proteome</keyword>
<reference evidence="6 7" key="1">
    <citation type="submission" date="2024-03" db="EMBL/GenBank/DDBJ databases">
        <title>Bacilli Hybrid Assemblies.</title>
        <authorList>
            <person name="Kovac J."/>
        </authorList>
    </citation>
    <scope>NUCLEOTIDE SEQUENCE [LARGE SCALE GENOMIC DNA]</scope>
    <source>
        <strain evidence="6 7">FSL R7-0666</strain>
    </source>
</reference>
<keyword evidence="2" id="KW-0961">Cell wall biogenesis/degradation</keyword>
<organism evidence="6 7">
    <name type="scientific">Alkalicoccobacillus gibsonii</name>
    <dbReference type="NCBI Taxonomy" id="79881"/>
    <lineage>
        <taxon>Bacteria</taxon>
        <taxon>Bacillati</taxon>
        <taxon>Bacillota</taxon>
        <taxon>Bacilli</taxon>
        <taxon>Bacillales</taxon>
        <taxon>Bacillaceae</taxon>
        <taxon>Alkalicoccobacillus</taxon>
    </lineage>
</organism>
<name>A0ABU9VDM3_9BACI</name>
<evidence type="ECO:0000256" key="2">
    <source>
        <dbReference type="ARBA" id="ARBA00023316"/>
    </source>
</evidence>
<dbReference type="PROSITE" id="PS51781">
    <property type="entry name" value="SH3B"/>
    <property type="match status" value="1"/>
</dbReference>
<comment type="caution">
    <text evidence="6">The sequence shown here is derived from an EMBL/GenBank/DDBJ whole genome shotgun (WGS) entry which is preliminary data.</text>
</comment>
<dbReference type="Gene3D" id="3.40.630.40">
    <property type="entry name" value="Zn-dependent exopeptidases"/>
    <property type="match status" value="1"/>
</dbReference>
<evidence type="ECO:0000259" key="5">
    <source>
        <dbReference type="PROSITE" id="PS51781"/>
    </source>
</evidence>